<accession>A0ABU8SLS5</accession>
<keyword evidence="2" id="KW-1185">Reference proteome</keyword>
<protein>
    <submittedName>
        <fullName evidence="1">Uncharacterized protein</fullName>
    </submittedName>
</protein>
<reference evidence="1 2" key="1">
    <citation type="submission" date="2023-10" db="EMBL/GenBank/DDBJ databases">
        <title>Nicoliella lavandulae sp. nov. isolated from Lavandula angustifolia flowers.</title>
        <authorList>
            <person name="Alcantara C."/>
            <person name="Zuniga M."/>
            <person name="Landete J.M."/>
            <person name="Monedero V."/>
        </authorList>
    </citation>
    <scope>NUCLEOTIDE SEQUENCE [LARGE SCALE GENOMIC DNA]</scope>
    <source>
        <strain evidence="1 2">Es01</strain>
    </source>
</reference>
<sequence>MKLQLKMPVELANQINLNISESQGALNHEKMISIITEDEDHANDIACDILPELMTISPTAPMIII</sequence>
<name>A0ABU8SLS5_9LACO</name>
<dbReference type="Proteomes" id="UP001370590">
    <property type="component" value="Unassembled WGS sequence"/>
</dbReference>
<gene>
    <name evidence="1" type="ORF">R4146_06800</name>
</gene>
<organism evidence="1 2">
    <name type="scientific">Nicoliella lavandulae</name>
    <dbReference type="NCBI Taxonomy" id="3082954"/>
    <lineage>
        <taxon>Bacteria</taxon>
        <taxon>Bacillati</taxon>
        <taxon>Bacillota</taxon>
        <taxon>Bacilli</taxon>
        <taxon>Lactobacillales</taxon>
        <taxon>Lactobacillaceae</taxon>
        <taxon>Nicoliella</taxon>
    </lineage>
</organism>
<evidence type="ECO:0000313" key="1">
    <source>
        <dbReference type="EMBL" id="MEJ6400853.1"/>
    </source>
</evidence>
<comment type="caution">
    <text evidence="1">The sequence shown here is derived from an EMBL/GenBank/DDBJ whole genome shotgun (WGS) entry which is preliminary data.</text>
</comment>
<proteinExistence type="predicted"/>
<dbReference type="EMBL" id="JAWMWH010000003">
    <property type="protein sequence ID" value="MEJ6400853.1"/>
    <property type="molecule type" value="Genomic_DNA"/>
</dbReference>
<evidence type="ECO:0000313" key="2">
    <source>
        <dbReference type="Proteomes" id="UP001370590"/>
    </source>
</evidence>
<dbReference type="RefSeq" id="WP_339960707.1">
    <property type="nucleotide sequence ID" value="NZ_JAWMWH010000003.1"/>
</dbReference>